<dbReference type="OrthoDB" id="9804720at2"/>
<gene>
    <name evidence="9" type="primary">ffh</name>
    <name evidence="11" type="ORF">FRX97_02565</name>
</gene>
<comment type="subcellular location">
    <subcellularLocation>
        <location evidence="9">Cytoplasm</location>
    </subcellularLocation>
    <text evidence="9">The SRP-RNC complex is targeted to the cytoplasmic membrane.</text>
</comment>
<feature type="binding site" evidence="9">
    <location>
        <begin position="106"/>
        <end position="113"/>
    </location>
    <ligand>
        <name>GTP</name>
        <dbReference type="ChEBI" id="CHEBI:37565"/>
    </ligand>
</feature>
<dbReference type="InterPro" id="IPR000897">
    <property type="entry name" value="SRP54_GTPase_dom"/>
</dbReference>
<dbReference type="EMBL" id="VORB01000002">
    <property type="protein sequence ID" value="TXC81993.1"/>
    <property type="molecule type" value="Genomic_DNA"/>
</dbReference>
<evidence type="ECO:0000256" key="5">
    <source>
        <dbReference type="ARBA" id="ARBA00023134"/>
    </source>
</evidence>
<sequence length="444" mass="49326">MFESISDKLDRAFKVLKGHGQITEVNVAETLKEVRRALLDADVNFKVAKTFTDTVKEKALGQNVLTSVTPGQLLIKITKDELTKLMGGDATDINISGNPSVVLMSGLQGSGKTTFSGKLANFLKKKKGKKPLLVACDVYRPAAIDQLHVVGEQVGVEVYSNKEQKDPVKIAQEGIEFAKKQGLNMVIIDTAGRLAVDEKMMNEIAEIKNAINPQEVLFVVDSMTGQDAVNTAKAFNSRLNFDGVVLTKLDGDTRGGAALSIRKVVDKPIKFIGTGEKMDALDVFYPERMADRILGMGDVVSLVERAQEQYDAEKVRKLQKKIAKNQFNFEDFMDHIQQIKKMGSVKDLMGMIPGMGKAMKNMDIDDDAFKGVEAIIQSMTVQERVQPELINSSRKKRIASGSGTTIQEVNRLIKQFEETRKMMRMMSNKKNMMGMMNQFKGMRR</sequence>
<dbReference type="SUPFAM" id="SSF52540">
    <property type="entry name" value="P-loop containing nucleoside triphosphate hydrolases"/>
    <property type="match status" value="1"/>
</dbReference>
<evidence type="ECO:0000256" key="9">
    <source>
        <dbReference type="HAMAP-Rule" id="MF_00306"/>
    </source>
</evidence>
<dbReference type="Gene3D" id="3.40.50.300">
    <property type="entry name" value="P-loop containing nucleotide triphosphate hydrolases"/>
    <property type="match status" value="1"/>
</dbReference>
<evidence type="ECO:0000256" key="8">
    <source>
        <dbReference type="ARBA" id="ARBA00048027"/>
    </source>
</evidence>
<dbReference type="InterPro" id="IPR036891">
    <property type="entry name" value="Signal_recog_part_SRP54_M_sf"/>
</dbReference>
<evidence type="ECO:0000256" key="4">
    <source>
        <dbReference type="ARBA" id="ARBA00022884"/>
    </source>
</evidence>
<name>A0A5C6V981_9FLAO</name>
<accession>A0A5C6V981</accession>
<dbReference type="HAMAP" id="MF_00306">
    <property type="entry name" value="SRP54"/>
    <property type="match status" value="1"/>
</dbReference>
<reference evidence="11 12" key="1">
    <citation type="submission" date="2019-08" db="EMBL/GenBank/DDBJ databases">
        <title>Genome of Luteibaculum oceani JCM 18817.</title>
        <authorList>
            <person name="Bowman J.P."/>
        </authorList>
    </citation>
    <scope>NUCLEOTIDE SEQUENCE [LARGE SCALE GENOMIC DNA]</scope>
    <source>
        <strain evidence="11 12">JCM 18817</strain>
    </source>
</reference>
<dbReference type="PANTHER" id="PTHR11564">
    <property type="entry name" value="SIGNAL RECOGNITION PARTICLE 54K PROTEIN SRP54"/>
    <property type="match status" value="1"/>
</dbReference>
<organism evidence="11 12">
    <name type="scientific">Luteibaculum oceani</name>
    <dbReference type="NCBI Taxonomy" id="1294296"/>
    <lineage>
        <taxon>Bacteria</taxon>
        <taxon>Pseudomonadati</taxon>
        <taxon>Bacteroidota</taxon>
        <taxon>Flavobacteriia</taxon>
        <taxon>Flavobacteriales</taxon>
        <taxon>Luteibaculaceae</taxon>
        <taxon>Luteibaculum</taxon>
    </lineage>
</organism>
<dbReference type="EC" id="3.6.5.4" evidence="9"/>
<keyword evidence="3 9" id="KW-0378">Hydrolase</keyword>
<comment type="domain">
    <text evidence="9">Composed of three domains: the N-terminal N domain, which is responsible for interactions with the ribosome, the central G domain, which binds GTP, and the C-terminal M domain, which binds the RNA and the signal sequence of the RNC.</text>
</comment>
<evidence type="ECO:0000313" key="12">
    <source>
        <dbReference type="Proteomes" id="UP000321168"/>
    </source>
</evidence>
<evidence type="ECO:0000313" key="11">
    <source>
        <dbReference type="EMBL" id="TXC81993.1"/>
    </source>
</evidence>
<dbReference type="InterPro" id="IPR013822">
    <property type="entry name" value="Signal_recog_particl_SRP54_hlx"/>
</dbReference>
<dbReference type="PROSITE" id="PS00300">
    <property type="entry name" value="SRP54"/>
    <property type="match status" value="1"/>
</dbReference>
<comment type="similarity">
    <text evidence="1 9">Belongs to the GTP-binding SRP family. SRP54 subfamily.</text>
</comment>
<dbReference type="SUPFAM" id="SSF47446">
    <property type="entry name" value="Signal peptide-binding domain"/>
    <property type="match status" value="1"/>
</dbReference>
<evidence type="ECO:0000256" key="6">
    <source>
        <dbReference type="ARBA" id="ARBA00023135"/>
    </source>
</evidence>
<feature type="domain" description="SRP54-type proteins GTP-binding" evidence="10">
    <location>
        <begin position="268"/>
        <end position="281"/>
    </location>
</feature>
<dbReference type="CDD" id="cd18539">
    <property type="entry name" value="SRP_G"/>
    <property type="match status" value="1"/>
</dbReference>
<dbReference type="NCBIfam" id="TIGR00959">
    <property type="entry name" value="ffh"/>
    <property type="match status" value="1"/>
</dbReference>
<dbReference type="GO" id="GO:0003924">
    <property type="term" value="F:GTPase activity"/>
    <property type="evidence" value="ECO:0007669"/>
    <property type="project" value="UniProtKB-UniRule"/>
</dbReference>
<keyword evidence="2 9" id="KW-0547">Nucleotide-binding</keyword>
<evidence type="ECO:0000256" key="2">
    <source>
        <dbReference type="ARBA" id="ARBA00022741"/>
    </source>
</evidence>
<keyword evidence="6 9" id="KW-0733">Signal recognition particle</keyword>
<dbReference type="InterPro" id="IPR004780">
    <property type="entry name" value="SRP"/>
</dbReference>
<dbReference type="SMART" id="SM00963">
    <property type="entry name" value="SRP54_N"/>
    <property type="match status" value="1"/>
</dbReference>
<dbReference type="AlphaFoldDB" id="A0A5C6V981"/>
<dbReference type="Pfam" id="PF00448">
    <property type="entry name" value="SRP54"/>
    <property type="match status" value="1"/>
</dbReference>
<dbReference type="GO" id="GO:0048500">
    <property type="term" value="C:signal recognition particle"/>
    <property type="evidence" value="ECO:0007669"/>
    <property type="project" value="UniProtKB-UniRule"/>
</dbReference>
<evidence type="ECO:0000256" key="7">
    <source>
        <dbReference type="ARBA" id="ARBA00023274"/>
    </source>
</evidence>
<dbReference type="SMART" id="SM00962">
    <property type="entry name" value="SRP54"/>
    <property type="match status" value="1"/>
</dbReference>
<evidence type="ECO:0000259" key="10">
    <source>
        <dbReference type="PROSITE" id="PS00300"/>
    </source>
</evidence>
<dbReference type="GO" id="GO:0005525">
    <property type="term" value="F:GTP binding"/>
    <property type="evidence" value="ECO:0007669"/>
    <property type="project" value="UniProtKB-UniRule"/>
</dbReference>
<dbReference type="InterPro" id="IPR004125">
    <property type="entry name" value="Signal_recog_particle_SRP54_M"/>
</dbReference>
<keyword evidence="9" id="KW-0963">Cytoplasm</keyword>
<dbReference type="PANTHER" id="PTHR11564:SF5">
    <property type="entry name" value="SIGNAL RECOGNITION PARTICLE SUBUNIT SRP54"/>
    <property type="match status" value="1"/>
</dbReference>
<dbReference type="FunFam" id="3.40.50.300:FF:000022">
    <property type="entry name" value="Signal recognition particle 54 kDa subunit"/>
    <property type="match status" value="1"/>
</dbReference>
<feature type="binding site" evidence="9">
    <location>
        <begin position="189"/>
        <end position="193"/>
    </location>
    <ligand>
        <name>GTP</name>
        <dbReference type="ChEBI" id="CHEBI:37565"/>
    </ligand>
</feature>
<dbReference type="RefSeq" id="WP_147013075.1">
    <property type="nucleotide sequence ID" value="NZ_VORB01000002.1"/>
</dbReference>
<dbReference type="InterPro" id="IPR042101">
    <property type="entry name" value="SRP54_N_sf"/>
</dbReference>
<comment type="function">
    <text evidence="9">Involved in targeting and insertion of nascent membrane proteins into the cytoplasmic membrane. Binds to the hydrophobic signal sequence of the ribosome-nascent chain (RNC) as it emerges from the ribosomes. The SRP-RNC complex is then targeted to the cytoplasmic membrane where it interacts with the SRP receptor FtsY.</text>
</comment>
<dbReference type="InterPro" id="IPR022941">
    <property type="entry name" value="SRP54"/>
</dbReference>
<dbReference type="Pfam" id="PF02978">
    <property type="entry name" value="SRP_SPB"/>
    <property type="match status" value="1"/>
</dbReference>
<dbReference type="Pfam" id="PF02881">
    <property type="entry name" value="SRP54_N"/>
    <property type="match status" value="1"/>
</dbReference>
<dbReference type="Gene3D" id="1.20.120.140">
    <property type="entry name" value="Signal recognition particle SRP54, nucleotide-binding domain"/>
    <property type="match status" value="1"/>
</dbReference>
<dbReference type="GO" id="GO:0006614">
    <property type="term" value="P:SRP-dependent cotranslational protein targeting to membrane"/>
    <property type="evidence" value="ECO:0007669"/>
    <property type="project" value="InterPro"/>
</dbReference>
<comment type="caution">
    <text evidence="11">The sequence shown here is derived from an EMBL/GenBank/DDBJ whole genome shotgun (WGS) entry which is preliminary data.</text>
</comment>
<keyword evidence="5 9" id="KW-0342">GTP-binding</keyword>
<dbReference type="InterPro" id="IPR003593">
    <property type="entry name" value="AAA+_ATPase"/>
</dbReference>
<feature type="binding site" evidence="9">
    <location>
        <begin position="247"/>
        <end position="250"/>
    </location>
    <ligand>
        <name>GTP</name>
        <dbReference type="ChEBI" id="CHEBI:37565"/>
    </ligand>
</feature>
<dbReference type="Proteomes" id="UP000321168">
    <property type="component" value="Unassembled WGS sequence"/>
</dbReference>
<evidence type="ECO:0000256" key="3">
    <source>
        <dbReference type="ARBA" id="ARBA00022801"/>
    </source>
</evidence>
<dbReference type="SMART" id="SM00382">
    <property type="entry name" value="AAA"/>
    <property type="match status" value="1"/>
</dbReference>
<evidence type="ECO:0000256" key="1">
    <source>
        <dbReference type="ARBA" id="ARBA00005450"/>
    </source>
</evidence>
<comment type="catalytic activity">
    <reaction evidence="8 9">
        <text>GTP + H2O = GDP + phosphate + H(+)</text>
        <dbReference type="Rhea" id="RHEA:19669"/>
        <dbReference type="ChEBI" id="CHEBI:15377"/>
        <dbReference type="ChEBI" id="CHEBI:15378"/>
        <dbReference type="ChEBI" id="CHEBI:37565"/>
        <dbReference type="ChEBI" id="CHEBI:43474"/>
        <dbReference type="ChEBI" id="CHEBI:58189"/>
        <dbReference type="EC" id="3.6.5.4"/>
    </reaction>
</comment>
<dbReference type="GO" id="GO:0008312">
    <property type="term" value="F:7S RNA binding"/>
    <property type="evidence" value="ECO:0007669"/>
    <property type="project" value="InterPro"/>
</dbReference>
<keyword evidence="7 9" id="KW-0687">Ribonucleoprotein</keyword>
<proteinExistence type="inferred from homology"/>
<dbReference type="Gene3D" id="1.10.260.30">
    <property type="entry name" value="Signal recognition particle, SRP54 subunit, M-domain"/>
    <property type="match status" value="1"/>
</dbReference>
<comment type="subunit">
    <text evidence="9">Part of the signal recognition particle protein translocation system, which is composed of SRP and FtsY.</text>
</comment>
<protein>
    <recommendedName>
        <fullName evidence="9">Signal recognition particle protein</fullName>
        <ecNumber evidence="9">3.6.5.4</ecNumber>
    </recommendedName>
    <alternativeName>
        <fullName evidence="9">Fifty-four homolog</fullName>
    </alternativeName>
</protein>
<keyword evidence="12" id="KW-1185">Reference proteome</keyword>
<keyword evidence="4 9" id="KW-0694">RNA-binding</keyword>
<dbReference type="InterPro" id="IPR027417">
    <property type="entry name" value="P-loop_NTPase"/>
</dbReference>